<feature type="transmembrane region" description="Helical" evidence="7">
    <location>
        <begin position="44"/>
        <end position="67"/>
    </location>
</feature>
<dbReference type="GO" id="GO:0005886">
    <property type="term" value="C:plasma membrane"/>
    <property type="evidence" value="ECO:0007669"/>
    <property type="project" value="InterPro"/>
</dbReference>
<keyword evidence="3" id="KW-0808">Transferase</keyword>
<reference evidence="8 9" key="1">
    <citation type="journal article" date="2015" name="Nature">
        <title>rRNA introns, odd ribosomes, and small enigmatic genomes across a large radiation of phyla.</title>
        <authorList>
            <person name="Brown C.T."/>
            <person name="Hug L.A."/>
            <person name="Thomas B.C."/>
            <person name="Sharon I."/>
            <person name="Castelle C.J."/>
            <person name="Singh A."/>
            <person name="Wilkins M.J."/>
            <person name="Williams K.H."/>
            <person name="Banfield J.F."/>
        </authorList>
    </citation>
    <scope>NUCLEOTIDE SEQUENCE [LARGE SCALE GENOMIC DNA]</scope>
</reference>
<organism evidence="8 9">
    <name type="scientific">Candidatus Collierbacteria bacterium GW2011_GWB1_44_35</name>
    <dbReference type="NCBI Taxonomy" id="1618383"/>
    <lineage>
        <taxon>Bacteria</taxon>
        <taxon>Candidatus Collieribacteriota</taxon>
    </lineage>
</organism>
<keyword evidence="6 7" id="KW-0472">Membrane</keyword>
<sequence length="246" mass="27835">MEGAVLKIDTVTIYGYSAILAIAFLWGAFVAYKKAIEAHLDDVHVLDTIVLAGFWSFVLSRLSYVMLNLGLFWGNWPRILFLKNYPGLDHWGLLLGVVVSIMIVTRNYRQKFYDWFDLAMLGMVAGMSVYFAGMAIASLSLLSIGGSLTSLGMFIFLWRAEKVYRTYSWYKNKKTQAKSGFLSGVALSYYGLTHFILLVLSPGARLWVMIVNLLLFVGGFVMVYSRSGRSLSEDLKFKLRHGRKKD</sequence>
<comment type="similarity">
    <text evidence="1">Belongs to the Lgt family.</text>
</comment>
<comment type="caution">
    <text evidence="8">The sequence shown here is derived from an EMBL/GenBank/DDBJ whole genome shotgun (WGS) entry which is preliminary data.</text>
</comment>
<evidence type="ECO:0000256" key="5">
    <source>
        <dbReference type="ARBA" id="ARBA00022989"/>
    </source>
</evidence>
<dbReference type="GO" id="GO:0008961">
    <property type="term" value="F:phosphatidylglycerol-prolipoprotein diacylglyceryl transferase activity"/>
    <property type="evidence" value="ECO:0007669"/>
    <property type="project" value="InterPro"/>
</dbReference>
<proteinExistence type="inferred from homology"/>
<keyword evidence="2" id="KW-1003">Cell membrane</keyword>
<dbReference type="GO" id="GO:0042158">
    <property type="term" value="P:lipoprotein biosynthetic process"/>
    <property type="evidence" value="ECO:0007669"/>
    <property type="project" value="InterPro"/>
</dbReference>
<evidence type="ECO:0000256" key="4">
    <source>
        <dbReference type="ARBA" id="ARBA00022692"/>
    </source>
</evidence>
<evidence type="ECO:0000256" key="3">
    <source>
        <dbReference type="ARBA" id="ARBA00022679"/>
    </source>
</evidence>
<evidence type="ECO:0000256" key="1">
    <source>
        <dbReference type="ARBA" id="ARBA00007150"/>
    </source>
</evidence>
<protein>
    <recommendedName>
        <fullName evidence="10">Prolipoprotein diacylglyceryl transferase</fullName>
    </recommendedName>
</protein>
<dbReference type="AlphaFoldDB" id="A0A0G1J7V4"/>
<evidence type="ECO:0000256" key="7">
    <source>
        <dbReference type="SAM" id="Phobius"/>
    </source>
</evidence>
<dbReference type="PANTHER" id="PTHR30589:SF0">
    <property type="entry name" value="PHOSPHATIDYLGLYCEROL--PROLIPOPROTEIN DIACYLGLYCERYL TRANSFERASE"/>
    <property type="match status" value="1"/>
</dbReference>
<evidence type="ECO:0008006" key="10">
    <source>
        <dbReference type="Google" id="ProtNLM"/>
    </source>
</evidence>
<feature type="transmembrane region" description="Helical" evidence="7">
    <location>
        <begin position="13"/>
        <end position="32"/>
    </location>
</feature>
<feature type="transmembrane region" description="Helical" evidence="7">
    <location>
        <begin position="112"/>
        <end position="133"/>
    </location>
</feature>
<evidence type="ECO:0000256" key="2">
    <source>
        <dbReference type="ARBA" id="ARBA00022475"/>
    </source>
</evidence>
<dbReference type="EMBL" id="LCJA01000020">
    <property type="protein sequence ID" value="KKT67706.1"/>
    <property type="molecule type" value="Genomic_DNA"/>
</dbReference>
<keyword evidence="5 7" id="KW-1133">Transmembrane helix</keyword>
<feature type="transmembrane region" description="Helical" evidence="7">
    <location>
        <begin position="139"/>
        <end position="158"/>
    </location>
</feature>
<evidence type="ECO:0000313" key="9">
    <source>
        <dbReference type="Proteomes" id="UP000034604"/>
    </source>
</evidence>
<evidence type="ECO:0000313" key="8">
    <source>
        <dbReference type="EMBL" id="KKT67706.1"/>
    </source>
</evidence>
<gene>
    <name evidence="8" type="ORF">UW62_C0020G0010</name>
</gene>
<dbReference type="PANTHER" id="PTHR30589">
    <property type="entry name" value="PROLIPOPROTEIN DIACYLGLYCERYL TRANSFERASE"/>
    <property type="match status" value="1"/>
</dbReference>
<name>A0A0G1J7V4_9BACT</name>
<feature type="transmembrane region" description="Helical" evidence="7">
    <location>
        <begin position="206"/>
        <end position="224"/>
    </location>
</feature>
<evidence type="ECO:0000256" key="6">
    <source>
        <dbReference type="ARBA" id="ARBA00023136"/>
    </source>
</evidence>
<dbReference type="InterPro" id="IPR001640">
    <property type="entry name" value="Lgt"/>
</dbReference>
<accession>A0A0G1J7V4</accession>
<feature type="transmembrane region" description="Helical" evidence="7">
    <location>
        <begin position="87"/>
        <end position="105"/>
    </location>
</feature>
<dbReference type="Proteomes" id="UP000034604">
    <property type="component" value="Unassembled WGS sequence"/>
</dbReference>
<dbReference type="Pfam" id="PF01790">
    <property type="entry name" value="LGT"/>
    <property type="match status" value="1"/>
</dbReference>
<keyword evidence="4 7" id="KW-0812">Transmembrane</keyword>
<feature type="transmembrane region" description="Helical" evidence="7">
    <location>
        <begin position="179"/>
        <end position="200"/>
    </location>
</feature>